<keyword evidence="2" id="KW-1133">Transmembrane helix</keyword>
<name>A0A840IJX9_9PSEU</name>
<dbReference type="Pfam" id="PF21537">
    <property type="entry name" value="DUF1980_C"/>
    <property type="match status" value="1"/>
</dbReference>
<dbReference type="InterPro" id="IPR048447">
    <property type="entry name" value="DUF1980_C"/>
</dbReference>
<protein>
    <submittedName>
        <fullName evidence="4">Putative repeat protein (TIGR03943 family)</fullName>
    </submittedName>
</protein>
<evidence type="ECO:0000313" key="4">
    <source>
        <dbReference type="EMBL" id="MBB4682576.1"/>
    </source>
</evidence>
<evidence type="ECO:0000256" key="2">
    <source>
        <dbReference type="SAM" id="Phobius"/>
    </source>
</evidence>
<reference evidence="4 5" key="1">
    <citation type="submission" date="2020-08" db="EMBL/GenBank/DDBJ databases">
        <title>Sequencing the genomes of 1000 actinobacteria strains.</title>
        <authorList>
            <person name="Klenk H.-P."/>
        </authorList>
    </citation>
    <scope>NUCLEOTIDE SEQUENCE [LARGE SCALE GENOMIC DNA]</scope>
    <source>
        <strain evidence="4 5">DSM 45859</strain>
    </source>
</reference>
<keyword evidence="2" id="KW-0472">Membrane</keyword>
<dbReference type="Proteomes" id="UP000581769">
    <property type="component" value="Unassembled WGS sequence"/>
</dbReference>
<keyword evidence="5" id="KW-1185">Reference proteome</keyword>
<comment type="caution">
    <text evidence="4">The sequence shown here is derived from an EMBL/GenBank/DDBJ whole genome shotgun (WGS) entry which is preliminary data.</text>
</comment>
<feature type="region of interest" description="Disordered" evidence="1">
    <location>
        <begin position="99"/>
        <end position="238"/>
    </location>
</feature>
<dbReference type="EMBL" id="JACHMG010000001">
    <property type="protein sequence ID" value="MBB4682576.1"/>
    <property type="molecule type" value="Genomic_DNA"/>
</dbReference>
<proteinExistence type="predicted"/>
<feature type="compositionally biased region" description="Low complexity" evidence="1">
    <location>
        <begin position="161"/>
        <end position="173"/>
    </location>
</feature>
<dbReference type="PANTHER" id="PTHR40047:SF1">
    <property type="entry name" value="UPF0703 PROTEIN YCGQ"/>
    <property type="match status" value="1"/>
</dbReference>
<dbReference type="PANTHER" id="PTHR40047">
    <property type="entry name" value="UPF0703 PROTEIN YCGQ"/>
    <property type="match status" value="1"/>
</dbReference>
<feature type="transmembrane region" description="Helical" evidence="2">
    <location>
        <begin position="245"/>
        <end position="263"/>
    </location>
</feature>
<feature type="compositionally biased region" description="Basic and acidic residues" evidence="1">
    <location>
        <begin position="99"/>
        <end position="111"/>
    </location>
</feature>
<dbReference type="NCBIfam" id="TIGR03943">
    <property type="entry name" value="TIGR03943 family putative permease subunit"/>
    <property type="match status" value="1"/>
</dbReference>
<gene>
    <name evidence="4" type="ORF">BJY18_000061</name>
</gene>
<feature type="transmembrane region" description="Helical" evidence="2">
    <location>
        <begin position="39"/>
        <end position="58"/>
    </location>
</feature>
<dbReference type="InterPro" id="IPR052955">
    <property type="entry name" value="UPF0703_membrane_permease"/>
</dbReference>
<organism evidence="4 5">
    <name type="scientific">Amycolatopsis jiangsuensis</name>
    <dbReference type="NCBI Taxonomy" id="1181879"/>
    <lineage>
        <taxon>Bacteria</taxon>
        <taxon>Bacillati</taxon>
        <taxon>Actinomycetota</taxon>
        <taxon>Actinomycetes</taxon>
        <taxon>Pseudonocardiales</taxon>
        <taxon>Pseudonocardiaceae</taxon>
        <taxon>Amycolatopsis</taxon>
    </lineage>
</organism>
<accession>A0A840IJX9</accession>
<dbReference type="InterPro" id="IPR015402">
    <property type="entry name" value="DUF1980"/>
</dbReference>
<feature type="compositionally biased region" description="Low complexity" evidence="1">
    <location>
        <begin position="115"/>
        <end position="130"/>
    </location>
</feature>
<evidence type="ECO:0000259" key="3">
    <source>
        <dbReference type="Pfam" id="PF21537"/>
    </source>
</evidence>
<keyword evidence="2" id="KW-0812">Transmembrane</keyword>
<evidence type="ECO:0000313" key="5">
    <source>
        <dbReference type="Proteomes" id="UP000581769"/>
    </source>
</evidence>
<evidence type="ECO:0000256" key="1">
    <source>
        <dbReference type="SAM" id="MobiDB-lite"/>
    </source>
</evidence>
<dbReference type="AlphaFoldDB" id="A0A840IJX9"/>
<feature type="domain" description="DUF1980" evidence="3">
    <location>
        <begin position="316"/>
        <end position="406"/>
    </location>
</feature>
<sequence>MRRETQNVLLILLGGALVKIALNGDYLRYVKPAQQPWIIAGGAVMVLLGAVAIAVDLLRARTVAKAAAQPGPDLVAASHRHATYRTGHAELADVRDHAPADADEVPRDHAVASDGAGQVAEAAGGQDHAPGGPGGRAHGPSGRPVRLDAGPPGRPLGVDDGSPGLPVGLDVGPPGRPVRLDAGPPGRPLGVDDGSPGRSVGSDDDPLGRPGAVAAVPDSQGSPAAGHPAHSAGDEHGHHHAARSAWLLVVPVLAVFLVAPPALGADSVTRTVARVPQSAATTAASAFPPLPAGSVVPMAMNEFVSRAGWDSNGTLNGRTVGISGFVVHTGGRTLLARLVISCCAADASPVTVRLKGGGADRFPSDTWLRVTGQVVPGTADATNSYTPDLVPATVERITAPKDPYEY</sequence>